<gene>
    <name evidence="1" type="ORF">DVH24_012339</name>
</gene>
<reference evidence="1 2" key="1">
    <citation type="submission" date="2018-10" db="EMBL/GenBank/DDBJ databases">
        <title>A high-quality apple genome assembly.</title>
        <authorList>
            <person name="Hu J."/>
        </authorList>
    </citation>
    <scope>NUCLEOTIDE SEQUENCE [LARGE SCALE GENOMIC DNA]</scope>
    <source>
        <strain evidence="2">cv. HFTH1</strain>
        <tissue evidence="1">Young leaf</tissue>
    </source>
</reference>
<protein>
    <submittedName>
        <fullName evidence="1">Uncharacterized protein</fullName>
    </submittedName>
</protein>
<comment type="caution">
    <text evidence="1">The sequence shown here is derived from an EMBL/GenBank/DDBJ whole genome shotgun (WGS) entry which is preliminary data.</text>
</comment>
<dbReference type="SMR" id="A0A498HSW9"/>
<keyword evidence="2" id="KW-1185">Reference proteome</keyword>
<dbReference type="EMBL" id="RDQH01000341">
    <property type="protein sequence ID" value="RXH72655.1"/>
    <property type="molecule type" value="Genomic_DNA"/>
</dbReference>
<evidence type="ECO:0000313" key="1">
    <source>
        <dbReference type="EMBL" id="RXH72655.1"/>
    </source>
</evidence>
<accession>A0A498HSW9</accession>
<organism evidence="1 2">
    <name type="scientific">Malus domestica</name>
    <name type="common">Apple</name>
    <name type="synonym">Pyrus malus</name>
    <dbReference type="NCBI Taxonomy" id="3750"/>
    <lineage>
        <taxon>Eukaryota</taxon>
        <taxon>Viridiplantae</taxon>
        <taxon>Streptophyta</taxon>
        <taxon>Embryophyta</taxon>
        <taxon>Tracheophyta</taxon>
        <taxon>Spermatophyta</taxon>
        <taxon>Magnoliopsida</taxon>
        <taxon>eudicotyledons</taxon>
        <taxon>Gunneridae</taxon>
        <taxon>Pentapetalae</taxon>
        <taxon>rosids</taxon>
        <taxon>fabids</taxon>
        <taxon>Rosales</taxon>
        <taxon>Rosaceae</taxon>
        <taxon>Amygdaloideae</taxon>
        <taxon>Maleae</taxon>
        <taxon>Malus</taxon>
    </lineage>
</organism>
<evidence type="ECO:0000313" key="2">
    <source>
        <dbReference type="Proteomes" id="UP000290289"/>
    </source>
</evidence>
<dbReference type="STRING" id="3750.A0A498HSW9"/>
<sequence>MEEARKLRSEFLQVLRSRRSGEVPMLVEPAKPVANPLFQEANPPSFSEVRIWFPFGNALYQFGTA</sequence>
<dbReference type="AlphaFoldDB" id="A0A498HSW9"/>
<proteinExistence type="predicted"/>
<name>A0A498HSW9_MALDO</name>
<dbReference type="Gramene" id="mRNA:MD15G0083400">
    <property type="protein sequence ID" value="mRNA:MD15G0083400"/>
    <property type="gene ID" value="MD15G0083400"/>
</dbReference>
<dbReference type="Proteomes" id="UP000290289">
    <property type="component" value="Chromosome 15"/>
</dbReference>